<reference evidence="4" key="2">
    <citation type="submission" date="2021-04" db="EMBL/GenBank/DDBJ databases">
        <authorList>
            <person name="Podell S."/>
        </authorList>
    </citation>
    <scope>NUCLEOTIDE SEQUENCE</scope>
    <source>
        <strain evidence="4">Hildebrandi</strain>
    </source>
</reference>
<keyword evidence="5" id="KW-1185">Reference proteome</keyword>
<dbReference type="OrthoDB" id="1933717at2759"/>
<gene>
    <name evidence="4" type="ORF">IV203_013648</name>
</gene>
<dbReference type="InterPro" id="IPR002347">
    <property type="entry name" value="SDR_fam"/>
</dbReference>
<dbReference type="PROSITE" id="PS00061">
    <property type="entry name" value="ADH_SHORT"/>
    <property type="match status" value="1"/>
</dbReference>
<protein>
    <submittedName>
        <fullName evidence="4">Short-chain dehydrogenase/reductase SDR</fullName>
    </submittedName>
</protein>
<dbReference type="FunFam" id="3.40.50.720:FF:000084">
    <property type="entry name" value="Short-chain dehydrogenase reductase"/>
    <property type="match status" value="1"/>
</dbReference>
<comment type="caution">
    <text evidence="4">The sequence shown here is derived from an EMBL/GenBank/DDBJ whole genome shotgun (WGS) entry which is preliminary data.</text>
</comment>
<dbReference type="EMBL" id="JAGRRH010000001">
    <property type="protein sequence ID" value="KAG7374553.1"/>
    <property type="molecule type" value="Genomic_DNA"/>
</dbReference>
<dbReference type="Proteomes" id="UP000693970">
    <property type="component" value="Unassembled WGS sequence"/>
</dbReference>
<proteinExistence type="inferred from homology"/>
<dbReference type="InterPro" id="IPR020904">
    <property type="entry name" value="Sc_DH/Rdtase_CS"/>
</dbReference>
<feature type="compositionally biased region" description="Polar residues" evidence="3">
    <location>
        <begin position="181"/>
        <end position="194"/>
    </location>
</feature>
<dbReference type="Pfam" id="PF00106">
    <property type="entry name" value="adh_short"/>
    <property type="match status" value="1"/>
</dbReference>
<dbReference type="CDD" id="cd05233">
    <property type="entry name" value="SDR_c"/>
    <property type="match status" value="1"/>
</dbReference>
<evidence type="ECO:0000256" key="2">
    <source>
        <dbReference type="ARBA" id="ARBA00023002"/>
    </source>
</evidence>
<evidence type="ECO:0000313" key="4">
    <source>
        <dbReference type="EMBL" id="KAG7374553.1"/>
    </source>
</evidence>
<dbReference type="GO" id="GO:0016491">
    <property type="term" value="F:oxidoreductase activity"/>
    <property type="evidence" value="ECO:0007669"/>
    <property type="project" value="UniProtKB-KW"/>
</dbReference>
<evidence type="ECO:0000256" key="3">
    <source>
        <dbReference type="SAM" id="MobiDB-lite"/>
    </source>
</evidence>
<evidence type="ECO:0000313" key="5">
    <source>
        <dbReference type="Proteomes" id="UP000693970"/>
    </source>
</evidence>
<keyword evidence="2" id="KW-0560">Oxidoreductase</keyword>
<feature type="region of interest" description="Disordered" evidence="3">
    <location>
        <begin position="168"/>
        <end position="195"/>
    </location>
</feature>
<dbReference type="PANTHER" id="PTHR43669">
    <property type="entry name" value="5-KETO-D-GLUCONATE 5-REDUCTASE"/>
    <property type="match status" value="1"/>
</dbReference>
<dbReference type="AlphaFoldDB" id="A0A9K3M6L9"/>
<organism evidence="4 5">
    <name type="scientific">Nitzschia inconspicua</name>
    <dbReference type="NCBI Taxonomy" id="303405"/>
    <lineage>
        <taxon>Eukaryota</taxon>
        <taxon>Sar</taxon>
        <taxon>Stramenopiles</taxon>
        <taxon>Ochrophyta</taxon>
        <taxon>Bacillariophyta</taxon>
        <taxon>Bacillariophyceae</taxon>
        <taxon>Bacillariophycidae</taxon>
        <taxon>Bacillariales</taxon>
        <taxon>Bacillariaceae</taxon>
        <taxon>Nitzschia</taxon>
    </lineage>
</organism>
<comment type="similarity">
    <text evidence="1">Belongs to the short-chain dehydrogenases/reductases (SDR) family.</text>
</comment>
<name>A0A9K3M6L9_9STRA</name>
<evidence type="ECO:0000256" key="1">
    <source>
        <dbReference type="ARBA" id="ARBA00006484"/>
    </source>
</evidence>
<sequence length="1001" mass="106823">MTHPYSEDHRGPSALISGVESDTDDEFEDASALDGLRPMVSNLHAVLEAATLSDLPAALEAASFTAPSAPTDSPAPAPTMCSHGSTLRVSTASTYGDDVHASIGCDVPFALSAIPPTGDGDLRAALEAVSLFASNILASQTSGDLRAALASVSSFTSTVLAHHLQPSADSSIESGPALSAPHSTSQPPASTATDAPSLVDTAAATAAPVLCFHDPTTLASSSCPSSDYSVSAYQPFELPSEFGQSALAHCPFHTGPLLLCSSAVSSDISCHPTMNLCPSLAFLPWPPFAPPWDYSFVFPLAPAPPWCFSSWFSPGPWSPLDTVLPFIGLFSVSLLFLFDCFMCCHHCPPVWTLSVASALPLLLSEYLMFFHLCPSVRTLGSAYTLHDRSLLPPYLHFPSPKSIPCGGACSPAPVLCLQHLLPAPVYYGACSLAPILCFLLALYGHAHPDILQPATLVPLAILWQSSPSRVSVPSALQPATPVHVAILWSLQPSRVSTFASLQPLTSAKLVIDLPPSWPHLRPCPTFDLDSMLRVALALLLLVFSHWKWLPASSSPHPAPASSFHPCLPSLLATLWSQREHLLVAPPWPSTAGLVLQREHVPTVAPPWLSPLRFIPPKEHSSFFSPYLPLTQLLFQREHSLLPPLLLFLGPVSAHWQELSFGFILSSLRECSRQPSLSALLLQEPPCFWPFDDPLFSGITYPMLLATAVNDSLCPHDISASLVYPPLAIVAPCVDQRRCVFNYNFIHYPQARMPQSLAGKIALVTGGSGTIGKAISKVLLSEGATVVLAARRMTQLQKAKQELLASAPPTTSIDTVHIVSTDISKEECIMQLFSEIDRVCGRIDIVINNAGINVAKPTTDLTFDDLQKVLSVNVVGAFMCSREAMKRMIGGGRIINIGSISASSPRPNSAAYTTSKFAIQGLTQSLALDGRNKGIAVGIIHPGNVVSELLSSEDVEIRGKTEGFLQAEDVAKCVLTMATLPSAANVLEMTVIPTTQPFIGRG</sequence>
<reference evidence="4" key="1">
    <citation type="journal article" date="2021" name="Sci. Rep.">
        <title>Diploid genomic architecture of Nitzschia inconspicua, an elite biomass production diatom.</title>
        <authorList>
            <person name="Oliver A."/>
            <person name="Podell S."/>
            <person name="Pinowska A."/>
            <person name="Traller J.C."/>
            <person name="Smith S.R."/>
            <person name="McClure R."/>
            <person name="Beliaev A."/>
            <person name="Bohutskyi P."/>
            <person name="Hill E.A."/>
            <person name="Rabines A."/>
            <person name="Zheng H."/>
            <person name="Allen L.Z."/>
            <person name="Kuo A."/>
            <person name="Grigoriev I.V."/>
            <person name="Allen A.E."/>
            <person name="Hazlebeck D."/>
            <person name="Allen E.E."/>
        </authorList>
    </citation>
    <scope>NUCLEOTIDE SEQUENCE</scope>
    <source>
        <strain evidence="4">Hildebrandi</strain>
    </source>
</reference>
<dbReference type="PANTHER" id="PTHR43669:SF3">
    <property type="entry name" value="ALCOHOL DEHYDROGENASE, PUTATIVE (AFU_ORTHOLOGUE AFUA_3G03445)-RELATED"/>
    <property type="match status" value="1"/>
</dbReference>
<accession>A0A9K3M6L9</accession>